<evidence type="ECO:0000313" key="2">
    <source>
        <dbReference type="Proteomes" id="UP001497472"/>
    </source>
</evidence>
<organism evidence="1 2">
    <name type="scientific">Leptosia nina</name>
    <dbReference type="NCBI Taxonomy" id="320188"/>
    <lineage>
        <taxon>Eukaryota</taxon>
        <taxon>Metazoa</taxon>
        <taxon>Ecdysozoa</taxon>
        <taxon>Arthropoda</taxon>
        <taxon>Hexapoda</taxon>
        <taxon>Insecta</taxon>
        <taxon>Pterygota</taxon>
        <taxon>Neoptera</taxon>
        <taxon>Endopterygota</taxon>
        <taxon>Lepidoptera</taxon>
        <taxon>Glossata</taxon>
        <taxon>Ditrysia</taxon>
        <taxon>Papilionoidea</taxon>
        <taxon>Pieridae</taxon>
        <taxon>Pierinae</taxon>
        <taxon>Leptosia</taxon>
    </lineage>
</organism>
<comment type="caution">
    <text evidence="1">The sequence shown here is derived from an EMBL/GenBank/DDBJ whole genome shotgun (WGS) entry which is preliminary data.</text>
</comment>
<gene>
    <name evidence="1" type="ORF">LNINA_LOCUS8698</name>
</gene>
<dbReference type="Proteomes" id="UP001497472">
    <property type="component" value="Unassembled WGS sequence"/>
</dbReference>
<dbReference type="AlphaFoldDB" id="A0AAV1JLR0"/>
<proteinExistence type="predicted"/>
<name>A0AAV1JLR0_9NEOP</name>
<accession>A0AAV1JLR0</accession>
<sequence>MYTSCSLIHQYHYWFYTLWLSGSNFPYTQILFTIATRGRLERMSFSYYPKNFHANGWGWHRTTNTAKAVRGFLNRERDGEHSSDLVGNGSLYPTLPSEDDSSFSGVKLYPALPVEEYEGGAVEEVVEEDFAAVKVNLDLTIWCRVRVESICDSMTWILVYFGE</sequence>
<keyword evidence="2" id="KW-1185">Reference proteome</keyword>
<evidence type="ECO:0000313" key="1">
    <source>
        <dbReference type="EMBL" id="CAK1549399.1"/>
    </source>
</evidence>
<protein>
    <submittedName>
        <fullName evidence="1">Uncharacterized protein</fullName>
    </submittedName>
</protein>
<reference evidence="1 2" key="1">
    <citation type="submission" date="2023-11" db="EMBL/GenBank/DDBJ databases">
        <authorList>
            <person name="Okamura Y."/>
        </authorList>
    </citation>
    <scope>NUCLEOTIDE SEQUENCE [LARGE SCALE GENOMIC DNA]</scope>
</reference>
<dbReference type="EMBL" id="CAVLEF010000011">
    <property type="protein sequence ID" value="CAK1549399.1"/>
    <property type="molecule type" value="Genomic_DNA"/>
</dbReference>